<feature type="chain" id="PRO_5005601782" evidence="1">
    <location>
        <begin position="21"/>
        <end position="225"/>
    </location>
</feature>
<accession>A0A0M0JEK3</accession>
<proteinExistence type="predicted"/>
<dbReference type="PANTHER" id="PTHR15852:SF54">
    <property type="entry name" value="PROTEIN SSUH2 HOMOLOG"/>
    <property type="match status" value="1"/>
</dbReference>
<protein>
    <submittedName>
        <fullName evidence="2">Cysteine-rich domain-containing protein</fullName>
    </submittedName>
</protein>
<reference evidence="3" key="1">
    <citation type="journal article" date="2015" name="PLoS Genet.">
        <title>Genome Sequence and Transcriptome Analyses of Chrysochromulina tobin: Metabolic Tools for Enhanced Algal Fitness in the Prominent Order Prymnesiales (Haptophyceae).</title>
        <authorList>
            <person name="Hovde B.T."/>
            <person name="Deodato C.R."/>
            <person name="Hunsperger H.M."/>
            <person name="Ryken S.A."/>
            <person name="Yost W."/>
            <person name="Jha R.K."/>
            <person name="Patterson J."/>
            <person name="Monnat R.J. Jr."/>
            <person name="Barlow S.B."/>
            <person name="Starkenburg S.R."/>
            <person name="Cattolico R.A."/>
        </authorList>
    </citation>
    <scope>NUCLEOTIDE SEQUENCE</scope>
    <source>
        <strain evidence="3">CCMP291</strain>
    </source>
</reference>
<dbReference type="OrthoDB" id="201720at2759"/>
<dbReference type="Gene3D" id="2.10.230.10">
    <property type="entry name" value="Heat shock protein DnaJ, cysteine-rich domain"/>
    <property type="match status" value="1"/>
</dbReference>
<dbReference type="EMBL" id="JWZX01003043">
    <property type="protein sequence ID" value="KOO24880.1"/>
    <property type="molecule type" value="Genomic_DNA"/>
</dbReference>
<evidence type="ECO:0000313" key="3">
    <source>
        <dbReference type="Proteomes" id="UP000037460"/>
    </source>
</evidence>
<dbReference type="SUPFAM" id="SSF57938">
    <property type="entry name" value="DnaJ/Hsp40 cysteine-rich domain"/>
    <property type="match status" value="1"/>
</dbReference>
<dbReference type="AlphaFoldDB" id="A0A0M0JEK3"/>
<gene>
    <name evidence="2" type="ORF">Ctob_004147</name>
</gene>
<dbReference type="InterPro" id="IPR036410">
    <property type="entry name" value="HSP_DnaJ_Cys-rich_dom_sf"/>
</dbReference>
<sequence>MASHLLIALLALAVVPRAGAWQLGSVRYAGRSRAILRQPSGAVVMLEAFDLMPVVDCLKLDGMDAVQQCMDNIKPWMEITDEGELNFSLNAVNGFIGGSVGVVGTVVSTMLKKKEVKDRLKCSYCEGSGQILCGHCLGSGTLSVMGADGVLTSMQCPNCEGTGTVVCINCQGSGLSVPDEFLQVLGDEEVGFTEQDYIGLFDEAPFNPKAVGAKAGEEDYTGGLG</sequence>
<keyword evidence="1" id="KW-0732">Signal</keyword>
<dbReference type="Proteomes" id="UP000037460">
    <property type="component" value="Unassembled WGS sequence"/>
</dbReference>
<name>A0A0M0JEK3_9EUKA</name>
<dbReference type="PANTHER" id="PTHR15852">
    <property type="entry name" value="PLASTID TRANSCRIPTIONALLY ACTIVE PROTEIN"/>
    <property type="match status" value="1"/>
</dbReference>
<evidence type="ECO:0000256" key="1">
    <source>
        <dbReference type="SAM" id="SignalP"/>
    </source>
</evidence>
<dbReference type="Gene3D" id="2.60.260.20">
    <property type="entry name" value="Urease metallochaperone UreE, N-terminal domain"/>
    <property type="match status" value="1"/>
</dbReference>
<keyword evidence="3" id="KW-1185">Reference proteome</keyword>
<comment type="caution">
    <text evidence="2">The sequence shown here is derived from an EMBL/GenBank/DDBJ whole genome shotgun (WGS) entry which is preliminary data.</text>
</comment>
<feature type="signal peptide" evidence="1">
    <location>
        <begin position="1"/>
        <end position="20"/>
    </location>
</feature>
<organism evidence="2 3">
    <name type="scientific">Chrysochromulina tobinii</name>
    <dbReference type="NCBI Taxonomy" id="1460289"/>
    <lineage>
        <taxon>Eukaryota</taxon>
        <taxon>Haptista</taxon>
        <taxon>Haptophyta</taxon>
        <taxon>Prymnesiophyceae</taxon>
        <taxon>Prymnesiales</taxon>
        <taxon>Chrysochromulinaceae</taxon>
        <taxon>Chrysochromulina</taxon>
    </lineage>
</organism>
<evidence type="ECO:0000313" key="2">
    <source>
        <dbReference type="EMBL" id="KOO24880.1"/>
    </source>
</evidence>